<dbReference type="EMBL" id="MFSP01000018">
    <property type="protein sequence ID" value="OGI69545.1"/>
    <property type="molecule type" value="Genomic_DNA"/>
</dbReference>
<dbReference type="GO" id="GO:0071281">
    <property type="term" value="P:cellular response to iron ion"/>
    <property type="evidence" value="ECO:0007669"/>
    <property type="project" value="TreeGrafter"/>
</dbReference>
<accession>A0A1F6VJ50</accession>
<dbReference type="PANTHER" id="PTHR30535">
    <property type="entry name" value="VITAMIN B12-BINDING PROTEIN"/>
    <property type="match status" value="1"/>
</dbReference>
<dbReference type="InterPro" id="IPR054828">
    <property type="entry name" value="Vit_B12_bind_prot"/>
</dbReference>
<dbReference type="CDD" id="cd01144">
    <property type="entry name" value="BtuF"/>
    <property type="match status" value="1"/>
</dbReference>
<dbReference type="NCBIfam" id="NF038402">
    <property type="entry name" value="TroA_like"/>
    <property type="match status" value="1"/>
</dbReference>
<sequence>MHLATALLVFLIAISFPARAAIRVIDDTNEAVTLDTAARRIVSLAPNLTELLFSAGAGAHIIATVDYSDHPSPARSIPRIGRSGSINIESVLVLKPDLVVAWASGNPRQAVARLRQVGLPVYLAQPRRLEDIARTLRQLGRLAATEATADAQAERFMARYRALSARYAGRSPVRVFYQVLDPQLITVNGNHLISEILRLCGGLNVFATLPVLAPVVNEEAVFKVDPQAIIAGGTDSDWSVWQMHWRDRSTITAVKRNALKRIPADLIHRDTLRVLDGAEQVCEAIEDARNHLRD</sequence>
<dbReference type="PANTHER" id="PTHR30535:SF34">
    <property type="entry name" value="MOLYBDATE-BINDING PROTEIN MOLA"/>
    <property type="match status" value="1"/>
</dbReference>
<dbReference type="Proteomes" id="UP000179076">
    <property type="component" value="Unassembled WGS sequence"/>
</dbReference>
<dbReference type="SUPFAM" id="SSF53807">
    <property type="entry name" value="Helical backbone' metal receptor"/>
    <property type="match status" value="1"/>
</dbReference>
<feature type="signal peptide" evidence="2">
    <location>
        <begin position="1"/>
        <end position="20"/>
    </location>
</feature>
<feature type="chain" id="PRO_5009527258" description="Fe/B12 periplasmic-binding domain-containing protein" evidence="2">
    <location>
        <begin position="21"/>
        <end position="294"/>
    </location>
</feature>
<dbReference type="InterPro" id="IPR002491">
    <property type="entry name" value="ABC_transptr_periplasmic_BD"/>
</dbReference>
<proteinExistence type="predicted"/>
<name>A0A1F6VJ50_9PROT</name>
<dbReference type="AlphaFoldDB" id="A0A1F6VJ50"/>
<dbReference type="PROSITE" id="PS50983">
    <property type="entry name" value="FE_B12_PBP"/>
    <property type="match status" value="1"/>
</dbReference>
<evidence type="ECO:0000256" key="1">
    <source>
        <dbReference type="ARBA" id="ARBA00022729"/>
    </source>
</evidence>
<organism evidence="4 5">
    <name type="scientific">Candidatus Muproteobacteria bacterium RBG_16_60_9</name>
    <dbReference type="NCBI Taxonomy" id="1817755"/>
    <lineage>
        <taxon>Bacteria</taxon>
        <taxon>Pseudomonadati</taxon>
        <taxon>Pseudomonadota</taxon>
        <taxon>Candidatus Muproteobacteria</taxon>
    </lineage>
</organism>
<protein>
    <recommendedName>
        <fullName evidence="3">Fe/B12 periplasmic-binding domain-containing protein</fullName>
    </recommendedName>
</protein>
<evidence type="ECO:0000256" key="2">
    <source>
        <dbReference type="SAM" id="SignalP"/>
    </source>
</evidence>
<dbReference type="Gene3D" id="3.40.50.1980">
    <property type="entry name" value="Nitrogenase molybdenum iron protein domain"/>
    <property type="match status" value="2"/>
</dbReference>
<evidence type="ECO:0000313" key="4">
    <source>
        <dbReference type="EMBL" id="OGI69545.1"/>
    </source>
</evidence>
<comment type="caution">
    <text evidence="4">The sequence shown here is derived from an EMBL/GenBank/DDBJ whole genome shotgun (WGS) entry which is preliminary data.</text>
</comment>
<keyword evidence="1 2" id="KW-0732">Signal</keyword>
<dbReference type="Pfam" id="PF01497">
    <property type="entry name" value="Peripla_BP_2"/>
    <property type="match status" value="1"/>
</dbReference>
<feature type="domain" description="Fe/B12 periplasmic-binding" evidence="3">
    <location>
        <begin position="40"/>
        <end position="289"/>
    </location>
</feature>
<reference evidence="4 5" key="1">
    <citation type="journal article" date="2016" name="Nat. Commun.">
        <title>Thousands of microbial genomes shed light on interconnected biogeochemical processes in an aquifer system.</title>
        <authorList>
            <person name="Anantharaman K."/>
            <person name="Brown C.T."/>
            <person name="Hug L.A."/>
            <person name="Sharon I."/>
            <person name="Castelle C.J."/>
            <person name="Probst A.J."/>
            <person name="Thomas B.C."/>
            <person name="Singh A."/>
            <person name="Wilkins M.J."/>
            <person name="Karaoz U."/>
            <person name="Brodie E.L."/>
            <person name="Williams K.H."/>
            <person name="Hubbard S.S."/>
            <person name="Banfield J.F."/>
        </authorList>
    </citation>
    <scope>NUCLEOTIDE SEQUENCE [LARGE SCALE GENOMIC DNA]</scope>
</reference>
<evidence type="ECO:0000313" key="5">
    <source>
        <dbReference type="Proteomes" id="UP000179076"/>
    </source>
</evidence>
<dbReference type="InterPro" id="IPR050902">
    <property type="entry name" value="ABC_Transporter_SBP"/>
</dbReference>
<evidence type="ECO:0000259" key="3">
    <source>
        <dbReference type="PROSITE" id="PS50983"/>
    </source>
</evidence>
<gene>
    <name evidence="4" type="ORF">A2W18_12040</name>
</gene>